<feature type="region of interest" description="Disordered" evidence="8">
    <location>
        <begin position="1"/>
        <end position="47"/>
    </location>
</feature>
<dbReference type="EMBL" id="BKCJ010006868">
    <property type="protein sequence ID" value="GEU74348.1"/>
    <property type="molecule type" value="Genomic_DNA"/>
</dbReference>
<evidence type="ECO:0000256" key="8">
    <source>
        <dbReference type="SAM" id="MobiDB-lite"/>
    </source>
</evidence>
<feature type="compositionally biased region" description="Basic and acidic residues" evidence="8">
    <location>
        <begin position="1"/>
        <end position="10"/>
    </location>
</feature>
<evidence type="ECO:0000256" key="7">
    <source>
        <dbReference type="PROSITE-ProRule" id="PRU00047"/>
    </source>
</evidence>
<dbReference type="SMART" id="SM00343">
    <property type="entry name" value="ZnF_C2HC"/>
    <property type="match status" value="1"/>
</dbReference>
<dbReference type="AlphaFoldDB" id="A0A6L2MK37"/>
<keyword evidence="1" id="KW-0808">Transferase</keyword>
<dbReference type="InterPro" id="IPR041588">
    <property type="entry name" value="Integrase_H2C2"/>
</dbReference>
<dbReference type="PANTHER" id="PTHR37984">
    <property type="entry name" value="PROTEIN CBG26694"/>
    <property type="match status" value="1"/>
</dbReference>
<dbReference type="Gene3D" id="4.10.60.10">
    <property type="entry name" value="Zinc finger, CCHC-type"/>
    <property type="match status" value="1"/>
</dbReference>
<evidence type="ECO:0000256" key="6">
    <source>
        <dbReference type="ARBA" id="ARBA00022918"/>
    </source>
</evidence>
<dbReference type="GO" id="GO:0003964">
    <property type="term" value="F:RNA-directed DNA polymerase activity"/>
    <property type="evidence" value="ECO:0007669"/>
    <property type="project" value="UniProtKB-KW"/>
</dbReference>
<keyword evidence="5" id="KW-0378">Hydrolase</keyword>
<dbReference type="InterPro" id="IPR043128">
    <property type="entry name" value="Rev_trsase/Diguanyl_cyclase"/>
</dbReference>
<dbReference type="GO" id="GO:0004519">
    <property type="term" value="F:endonuclease activity"/>
    <property type="evidence" value="ECO:0007669"/>
    <property type="project" value="UniProtKB-KW"/>
</dbReference>
<evidence type="ECO:0000256" key="1">
    <source>
        <dbReference type="ARBA" id="ARBA00022679"/>
    </source>
</evidence>
<comment type="caution">
    <text evidence="10">The sequence shown here is derived from an EMBL/GenBank/DDBJ whole genome shotgun (WGS) entry which is preliminary data.</text>
</comment>
<dbReference type="InterPro" id="IPR036875">
    <property type="entry name" value="Znf_CCHC_sf"/>
</dbReference>
<dbReference type="SUPFAM" id="SSF56672">
    <property type="entry name" value="DNA/RNA polymerases"/>
    <property type="match status" value="1"/>
</dbReference>
<evidence type="ECO:0000313" key="10">
    <source>
        <dbReference type="EMBL" id="GEU74348.1"/>
    </source>
</evidence>
<keyword evidence="2" id="KW-0548">Nucleotidyltransferase</keyword>
<evidence type="ECO:0000256" key="3">
    <source>
        <dbReference type="ARBA" id="ARBA00022722"/>
    </source>
</evidence>
<feature type="domain" description="CCHC-type" evidence="9">
    <location>
        <begin position="397"/>
        <end position="413"/>
    </location>
</feature>
<dbReference type="PROSITE" id="PS50158">
    <property type="entry name" value="ZF_CCHC"/>
    <property type="match status" value="1"/>
</dbReference>
<dbReference type="PANTHER" id="PTHR37984:SF5">
    <property type="entry name" value="PROTEIN NYNRIN-LIKE"/>
    <property type="match status" value="1"/>
</dbReference>
<sequence length="829" mass="94651">MLLSIQKEDPKEDLEEDLKEDPEEDPEEEPSKEEEEEPLTLIVSTSALPDSVYASEEIEPLRRTKSLLHHHYSLLPSISSLYPKLDFVAAYAPPLPPPSPLSPLSSPLPRIPSLPLLLPPPTHRDIIPKADMPPRKRVRFVAPSYRFEIGESSAATAARQAGAITAEQESTYSREAWTLAMDRLRELQIEVRDLQQQRQDDNHRLTRAIGRIISLGDAREPERHDGPPNDGSSLGSLGTGISYYVFEPIMYVYDVVIYDVDLFMSSLRSILSAFKNWFYYVQESFSMNLTRWRSIPIDFDSIQWSVMASKPKMLQEMIELARSLMNQKVLTYAARQAKNKRRIDNNSKNNHVQQPSYKRQNVAKAYTAGPGEKRECAGTLSSCNKYKFHHNGSCAAKCTNCKRVGHLARDCRSPAASNNQRAPGVIQKTVTCFECRNQGKYKSDSPKLKNKNHGNATENDEVRGRTYALGGGEANPDSNVIMAVIVSDEKIVRIPYSNEVLTVQVYIIEKKSEGKSKEKRLEDVPIVCDFPKTCPESRQPNKWSIKLTWIDDLFDQLQGSSVYSKIDLRSGYHQLRVREEDKFMIVFIDDILIYSKSKQKHEEYLSQGIYVDPTKIESIKDLASSKTPTEIRQFLGLAGYYRRFIKGAKNFVVYCDDSLEGLGVILMQNENVIANASCQLKIHEKNYTTHNLELGAVVCFELKEHIKTLRVRALVMTIGLNLLVQILDAQAEARKAENIKTKDLRDMIKKLKPRSDETLCLENRSWLPWFGDLRALIMHESYKSKYSVHLGSDKMYHDLKKLYWWPNIKVDITTYVSMCLTCLKVKSEY</sequence>
<dbReference type="InterPro" id="IPR043502">
    <property type="entry name" value="DNA/RNA_pol_sf"/>
</dbReference>
<dbReference type="Pfam" id="PF00098">
    <property type="entry name" value="zf-CCHC"/>
    <property type="match status" value="1"/>
</dbReference>
<dbReference type="GO" id="GO:0008270">
    <property type="term" value="F:zinc ion binding"/>
    <property type="evidence" value="ECO:0007669"/>
    <property type="project" value="UniProtKB-KW"/>
</dbReference>
<proteinExistence type="predicted"/>
<dbReference type="Gene3D" id="3.30.70.270">
    <property type="match status" value="2"/>
</dbReference>
<protein>
    <recommendedName>
        <fullName evidence="9">CCHC-type domain-containing protein</fullName>
    </recommendedName>
</protein>
<keyword evidence="7" id="KW-0863">Zinc-finger</keyword>
<dbReference type="Gene3D" id="1.10.340.70">
    <property type="match status" value="1"/>
</dbReference>
<dbReference type="GO" id="GO:0016787">
    <property type="term" value="F:hydrolase activity"/>
    <property type="evidence" value="ECO:0007669"/>
    <property type="project" value="UniProtKB-KW"/>
</dbReference>
<dbReference type="Pfam" id="PF17921">
    <property type="entry name" value="Integrase_H2C2"/>
    <property type="match status" value="1"/>
</dbReference>
<dbReference type="GO" id="GO:0003676">
    <property type="term" value="F:nucleic acid binding"/>
    <property type="evidence" value="ECO:0007669"/>
    <property type="project" value="InterPro"/>
</dbReference>
<evidence type="ECO:0000256" key="5">
    <source>
        <dbReference type="ARBA" id="ARBA00022801"/>
    </source>
</evidence>
<keyword evidence="4" id="KW-0255">Endonuclease</keyword>
<dbReference type="InterPro" id="IPR041373">
    <property type="entry name" value="RT_RNaseH"/>
</dbReference>
<gene>
    <name evidence="10" type="ORF">Tci_046326</name>
</gene>
<keyword evidence="3" id="KW-0540">Nuclease</keyword>
<evidence type="ECO:0000259" key="9">
    <source>
        <dbReference type="PROSITE" id="PS50158"/>
    </source>
</evidence>
<evidence type="ECO:0000256" key="2">
    <source>
        <dbReference type="ARBA" id="ARBA00022695"/>
    </source>
</evidence>
<evidence type="ECO:0000256" key="4">
    <source>
        <dbReference type="ARBA" id="ARBA00022759"/>
    </source>
</evidence>
<feature type="compositionally biased region" description="Acidic residues" evidence="8">
    <location>
        <begin position="11"/>
        <end position="38"/>
    </location>
</feature>
<dbReference type="SUPFAM" id="SSF57756">
    <property type="entry name" value="Retrovirus zinc finger-like domains"/>
    <property type="match status" value="1"/>
</dbReference>
<dbReference type="InterPro" id="IPR001878">
    <property type="entry name" value="Znf_CCHC"/>
</dbReference>
<dbReference type="InterPro" id="IPR050951">
    <property type="entry name" value="Retrovirus_Pol_polyprotein"/>
</dbReference>
<keyword evidence="7" id="KW-0862">Zinc</keyword>
<accession>A0A6L2MK37</accession>
<keyword evidence="6" id="KW-0695">RNA-directed DNA polymerase</keyword>
<feature type="region of interest" description="Disordered" evidence="8">
    <location>
        <begin position="441"/>
        <end position="463"/>
    </location>
</feature>
<name>A0A6L2MK37_TANCI</name>
<organism evidence="10">
    <name type="scientific">Tanacetum cinerariifolium</name>
    <name type="common">Dalmatian daisy</name>
    <name type="synonym">Chrysanthemum cinerariifolium</name>
    <dbReference type="NCBI Taxonomy" id="118510"/>
    <lineage>
        <taxon>Eukaryota</taxon>
        <taxon>Viridiplantae</taxon>
        <taxon>Streptophyta</taxon>
        <taxon>Embryophyta</taxon>
        <taxon>Tracheophyta</taxon>
        <taxon>Spermatophyta</taxon>
        <taxon>Magnoliopsida</taxon>
        <taxon>eudicotyledons</taxon>
        <taxon>Gunneridae</taxon>
        <taxon>Pentapetalae</taxon>
        <taxon>asterids</taxon>
        <taxon>campanulids</taxon>
        <taxon>Asterales</taxon>
        <taxon>Asteraceae</taxon>
        <taxon>Asteroideae</taxon>
        <taxon>Anthemideae</taxon>
        <taxon>Anthemidinae</taxon>
        <taxon>Tanacetum</taxon>
    </lineage>
</organism>
<dbReference type="Pfam" id="PF17917">
    <property type="entry name" value="RT_RNaseH"/>
    <property type="match status" value="1"/>
</dbReference>
<keyword evidence="7" id="KW-0479">Metal-binding</keyword>
<reference evidence="10" key="1">
    <citation type="journal article" date="2019" name="Sci. Rep.">
        <title>Draft genome of Tanacetum cinerariifolium, the natural source of mosquito coil.</title>
        <authorList>
            <person name="Yamashiro T."/>
            <person name="Shiraishi A."/>
            <person name="Satake H."/>
            <person name="Nakayama K."/>
        </authorList>
    </citation>
    <scope>NUCLEOTIDE SEQUENCE</scope>
</reference>